<evidence type="ECO:0000313" key="2">
    <source>
        <dbReference type="EnsemblFungi" id="EJT68968"/>
    </source>
</evidence>
<proteinExistence type="predicted"/>
<reference evidence="3" key="1">
    <citation type="submission" date="2010-07" db="EMBL/GenBank/DDBJ databases">
        <title>The genome sequence of Gaeumannomyces graminis var. tritici strain R3-111a-1.</title>
        <authorList>
            <consortium name="The Broad Institute Genome Sequencing Platform"/>
            <person name="Ma L.-J."/>
            <person name="Dead R."/>
            <person name="Young S."/>
            <person name="Zeng Q."/>
            <person name="Koehrsen M."/>
            <person name="Alvarado L."/>
            <person name="Berlin A."/>
            <person name="Chapman S.B."/>
            <person name="Chen Z."/>
            <person name="Freedman E."/>
            <person name="Gellesch M."/>
            <person name="Goldberg J."/>
            <person name="Griggs A."/>
            <person name="Gujja S."/>
            <person name="Heilman E.R."/>
            <person name="Heiman D."/>
            <person name="Hepburn T."/>
            <person name="Howarth C."/>
            <person name="Jen D."/>
            <person name="Larson L."/>
            <person name="Mehta T."/>
            <person name="Neiman D."/>
            <person name="Pearson M."/>
            <person name="Roberts A."/>
            <person name="Saif S."/>
            <person name="Shea T."/>
            <person name="Shenoy N."/>
            <person name="Sisk P."/>
            <person name="Stolte C."/>
            <person name="Sykes S."/>
            <person name="Walk T."/>
            <person name="White J."/>
            <person name="Yandava C."/>
            <person name="Haas B."/>
            <person name="Nusbaum C."/>
            <person name="Birren B."/>
        </authorList>
    </citation>
    <scope>NUCLEOTIDE SEQUENCE [LARGE SCALE GENOMIC DNA]</scope>
    <source>
        <strain evidence="3">R3-111a-1</strain>
    </source>
</reference>
<dbReference type="EMBL" id="GL385408">
    <property type="protein sequence ID" value="EJT68968.1"/>
    <property type="molecule type" value="Genomic_DNA"/>
</dbReference>
<reference evidence="2" key="5">
    <citation type="submission" date="2018-04" db="UniProtKB">
        <authorList>
            <consortium name="EnsemblFungi"/>
        </authorList>
    </citation>
    <scope>IDENTIFICATION</scope>
    <source>
        <strain evidence="2">R3-111a-1</strain>
    </source>
</reference>
<name>J3PIZ3_GAET3</name>
<dbReference type="AlphaFoldDB" id="J3PIZ3"/>
<reference evidence="1" key="3">
    <citation type="submission" date="2010-09" db="EMBL/GenBank/DDBJ databases">
        <title>Annotation of Gaeumannomyces graminis var. tritici R3-111a-1.</title>
        <authorList>
            <consortium name="The Broad Institute Genome Sequencing Platform"/>
            <person name="Ma L.-J."/>
            <person name="Dead R."/>
            <person name="Young S.K."/>
            <person name="Zeng Q."/>
            <person name="Gargeya S."/>
            <person name="Fitzgerald M."/>
            <person name="Haas B."/>
            <person name="Abouelleil A."/>
            <person name="Alvarado L."/>
            <person name="Arachchi H.M."/>
            <person name="Berlin A."/>
            <person name="Brown A."/>
            <person name="Chapman S.B."/>
            <person name="Chen Z."/>
            <person name="Dunbar C."/>
            <person name="Freedman E."/>
            <person name="Gearin G."/>
            <person name="Gellesch M."/>
            <person name="Goldberg J."/>
            <person name="Griggs A."/>
            <person name="Gujja S."/>
            <person name="Heiman D."/>
            <person name="Howarth C."/>
            <person name="Larson L."/>
            <person name="Lui A."/>
            <person name="MacDonald P.J.P."/>
            <person name="Mehta T."/>
            <person name="Montmayeur A."/>
            <person name="Murphy C."/>
            <person name="Neiman D."/>
            <person name="Pearson M."/>
            <person name="Priest M."/>
            <person name="Roberts A."/>
            <person name="Saif S."/>
            <person name="Shea T."/>
            <person name="Shenoy N."/>
            <person name="Sisk P."/>
            <person name="Stolte C."/>
            <person name="Sykes S."/>
            <person name="Yandava C."/>
            <person name="Wortman J."/>
            <person name="Nusbaum C."/>
            <person name="Birren B."/>
        </authorList>
    </citation>
    <scope>NUCLEOTIDE SEQUENCE</scope>
    <source>
        <strain evidence="1">R3-111a-1</strain>
    </source>
</reference>
<gene>
    <name evidence="2" type="primary">20353932</name>
    <name evidence="1" type="ORF">GGTG_13474</name>
</gene>
<dbReference type="VEuPathDB" id="FungiDB:GGTG_13474"/>
<dbReference type="RefSeq" id="XP_009229644.1">
    <property type="nucleotide sequence ID" value="XM_009231380.1"/>
</dbReference>
<dbReference type="GeneID" id="20353932"/>
<organism evidence="1">
    <name type="scientific">Gaeumannomyces tritici (strain R3-111a-1)</name>
    <name type="common">Wheat and barley take-all root rot fungus</name>
    <name type="synonym">Gaeumannomyces graminis var. tritici</name>
    <dbReference type="NCBI Taxonomy" id="644352"/>
    <lineage>
        <taxon>Eukaryota</taxon>
        <taxon>Fungi</taxon>
        <taxon>Dikarya</taxon>
        <taxon>Ascomycota</taxon>
        <taxon>Pezizomycotina</taxon>
        <taxon>Sordariomycetes</taxon>
        <taxon>Sordariomycetidae</taxon>
        <taxon>Magnaporthales</taxon>
        <taxon>Magnaporthaceae</taxon>
        <taxon>Gaeumannomyces</taxon>
    </lineage>
</organism>
<reference evidence="2" key="4">
    <citation type="journal article" date="2015" name="G3 (Bethesda)">
        <title>Genome sequences of three phytopathogenic species of the Magnaporthaceae family of fungi.</title>
        <authorList>
            <person name="Okagaki L.H."/>
            <person name="Nunes C.C."/>
            <person name="Sailsbery J."/>
            <person name="Clay B."/>
            <person name="Brown D."/>
            <person name="John T."/>
            <person name="Oh Y."/>
            <person name="Young N."/>
            <person name="Fitzgerald M."/>
            <person name="Haas B.J."/>
            <person name="Zeng Q."/>
            <person name="Young S."/>
            <person name="Adiconis X."/>
            <person name="Fan L."/>
            <person name="Levin J.Z."/>
            <person name="Mitchell T.K."/>
            <person name="Okubara P.A."/>
            <person name="Farman M.L."/>
            <person name="Kohn L.M."/>
            <person name="Birren B."/>
            <person name="Ma L.-J."/>
            <person name="Dean R.A."/>
        </authorList>
    </citation>
    <scope>NUCLEOTIDE SEQUENCE</scope>
    <source>
        <strain evidence="2">R3-111a-1</strain>
    </source>
</reference>
<reference evidence="1" key="2">
    <citation type="submission" date="2010-07" db="EMBL/GenBank/DDBJ databases">
        <authorList>
            <consortium name="The Broad Institute Genome Sequencing Platform"/>
            <consortium name="Broad Institute Genome Sequencing Center for Infectious Disease"/>
            <person name="Ma L.-J."/>
            <person name="Dead R."/>
            <person name="Young S."/>
            <person name="Zeng Q."/>
            <person name="Koehrsen M."/>
            <person name="Alvarado L."/>
            <person name="Berlin A."/>
            <person name="Chapman S.B."/>
            <person name="Chen Z."/>
            <person name="Freedman E."/>
            <person name="Gellesch M."/>
            <person name="Goldberg J."/>
            <person name="Griggs A."/>
            <person name="Gujja S."/>
            <person name="Heilman E.R."/>
            <person name="Heiman D."/>
            <person name="Hepburn T."/>
            <person name="Howarth C."/>
            <person name="Jen D."/>
            <person name="Larson L."/>
            <person name="Mehta T."/>
            <person name="Neiman D."/>
            <person name="Pearson M."/>
            <person name="Roberts A."/>
            <person name="Saif S."/>
            <person name="Shea T."/>
            <person name="Shenoy N."/>
            <person name="Sisk P."/>
            <person name="Stolte C."/>
            <person name="Sykes S."/>
            <person name="Walk T."/>
            <person name="White J."/>
            <person name="Yandava C."/>
            <person name="Haas B."/>
            <person name="Nusbaum C."/>
            <person name="Birren B."/>
        </authorList>
    </citation>
    <scope>NUCLEOTIDE SEQUENCE</scope>
    <source>
        <strain evidence="1">R3-111a-1</strain>
    </source>
</reference>
<dbReference type="EnsemblFungi" id="EJT68968">
    <property type="protein sequence ID" value="EJT68968"/>
    <property type="gene ID" value="GGTG_13474"/>
</dbReference>
<accession>J3PIZ3</accession>
<evidence type="ECO:0000313" key="3">
    <source>
        <dbReference type="Proteomes" id="UP000006039"/>
    </source>
</evidence>
<dbReference type="HOGENOM" id="CLU_2996602_0_0_1"/>
<sequence length="57" mass="5980">MVDPELAWRISIASAPSNSASAQKPTTPYCSACASSRGRSHSAFTVAALVAYEVHNL</sequence>
<evidence type="ECO:0000313" key="1">
    <source>
        <dbReference type="EMBL" id="EJT68968.1"/>
    </source>
</evidence>
<dbReference type="Proteomes" id="UP000006039">
    <property type="component" value="Unassembled WGS sequence"/>
</dbReference>
<keyword evidence="3" id="KW-1185">Reference proteome</keyword>
<protein>
    <submittedName>
        <fullName evidence="1 2">Uncharacterized protein</fullName>
    </submittedName>
</protein>